<proteinExistence type="predicted"/>
<feature type="non-terminal residue" evidence="2">
    <location>
        <position position="134"/>
    </location>
</feature>
<evidence type="ECO:0000313" key="2">
    <source>
        <dbReference type="EMBL" id="CAA9282158.1"/>
    </source>
</evidence>
<name>A0A6J4JM19_9PROT</name>
<feature type="region of interest" description="Disordered" evidence="1">
    <location>
        <begin position="1"/>
        <end position="58"/>
    </location>
</feature>
<feature type="compositionally biased region" description="Gly residues" evidence="1">
    <location>
        <begin position="93"/>
        <end position="103"/>
    </location>
</feature>
<dbReference type="EMBL" id="CADCTD010000170">
    <property type="protein sequence ID" value="CAA9282158.1"/>
    <property type="molecule type" value="Genomic_DNA"/>
</dbReference>
<reference evidence="2" key="1">
    <citation type="submission" date="2020-02" db="EMBL/GenBank/DDBJ databases">
        <authorList>
            <person name="Meier V. D."/>
        </authorList>
    </citation>
    <scope>NUCLEOTIDE SEQUENCE</scope>
    <source>
        <strain evidence="2">AVDCRST_MAG27</strain>
    </source>
</reference>
<gene>
    <name evidence="2" type="ORF">AVDCRST_MAG27-4170</name>
</gene>
<dbReference type="AlphaFoldDB" id="A0A6J4JM19"/>
<organism evidence="2">
    <name type="scientific">uncultured Craurococcus sp</name>
    <dbReference type="NCBI Taxonomy" id="1135998"/>
    <lineage>
        <taxon>Bacteria</taxon>
        <taxon>Pseudomonadati</taxon>
        <taxon>Pseudomonadota</taxon>
        <taxon>Alphaproteobacteria</taxon>
        <taxon>Acetobacterales</taxon>
        <taxon>Acetobacteraceae</taxon>
        <taxon>Craurococcus</taxon>
        <taxon>environmental samples</taxon>
    </lineage>
</organism>
<protein>
    <submittedName>
        <fullName evidence="2">Uncharacterized protein</fullName>
    </submittedName>
</protein>
<sequence length="134" mass="14008">GGDGGEGARPAAGLRRHGQKTARMQAKRGTDQGARRPGEQAAPTARRGEGGGRHRPLSLMDISGAQAAPRRALFGGGDDLSRGLRLMRRGGGLAAMQGGAGRGQGRETHRMLSRRAGTTGSLRPGRWRCPPPRV</sequence>
<accession>A0A6J4JM19</accession>
<feature type="compositionally biased region" description="Basic and acidic residues" evidence="1">
    <location>
        <begin position="28"/>
        <end position="38"/>
    </location>
</feature>
<feature type="non-terminal residue" evidence="2">
    <location>
        <position position="1"/>
    </location>
</feature>
<feature type="region of interest" description="Disordered" evidence="1">
    <location>
        <begin position="93"/>
        <end position="134"/>
    </location>
</feature>
<evidence type="ECO:0000256" key="1">
    <source>
        <dbReference type="SAM" id="MobiDB-lite"/>
    </source>
</evidence>